<dbReference type="Pfam" id="PF13523">
    <property type="entry name" value="Acetyltransf_8"/>
    <property type="match status" value="1"/>
</dbReference>
<dbReference type="InterPro" id="IPR016181">
    <property type="entry name" value="Acyl_CoA_acyltransferase"/>
</dbReference>
<dbReference type="STRING" id="54.SAMN02745121_01897"/>
<dbReference type="InterPro" id="IPR019432">
    <property type="entry name" value="Acyltransferase_MbtK/IucB-like"/>
</dbReference>
<feature type="domain" description="Acyltransferase MbtK/IucB-like conserved" evidence="2">
    <location>
        <begin position="733"/>
        <end position="780"/>
    </location>
</feature>
<dbReference type="InterPro" id="IPR007310">
    <property type="entry name" value="Aerobactin_biosyn_IucA/IucC_N"/>
</dbReference>
<dbReference type="AlphaFoldDB" id="A0A1I1VS62"/>
<sequence>MTVRDETRLGERDDAAFEPASRALLSALLRELDGWTTVRAPGREWLRLDMPAQGGAIEVPLARPSGVGRVAGGQARWRDAGGASEPLPLARLIARLVEEPAVAAALGLSSGPGLDRFVARVRASAANLEATVAARADDLDALFTGPLGFIAAEQGLLLGHSVHPAPRLREGLGDGDDVLVPELRGRTPLCVWAVRRERLLHGGDDPLALLSRLIASDPAWAAQAAVAGPEFVLLPLHPLQHRALLDEPALADGRRRGDLVPLGPLGRAWSVTSSLRTLHADGAPFMLKQSLPVRLTNSRRTLSLAELDRGLLLGRVLGDTDAPLPRHPDFHILREPAWFGLRGDADQPGPSVSFFALRDNPFRADQPAEMLATLLQDDPRSGRSRLALRLERAAAQLGVRPIALAERWFARFLAVVFAPIVAAQAELGLLLSAHQQNLVIGLADDGLTPARAWFRDAQGTAYTDLALRRHGERVPGLERAEFRSPLAERVWAYSVVINGVFNAVASLAMIPGLDQGLLLEHLRACLLGLRAEEPADPRAIDYLLRSPELWTKANVRCFASGVDEVSLADPLTIYRPIASPLHRPPVDLPAPTSGRAADFAGGDAQVEFTQVTPSRFTGHVDGAHPFTLTLADGHATVEWAEFDARARDLLSDRLFAGRLALRHLAHVHGDRREVVAREAFYQRPLWHHRGERLPAIAPLTQTGAIVHPLRQDDGESLLYRRHCAAIDRTFSLRRFDPARDLDLFCAWMNDPVVAQFWEQAWPRAQLVDYVEQRLADPHAIPAIGYFDERPVAYYEIYWAKEDRLGPHYAADDFDRGFHMAIGDPEVRHRGWGRQWFLSMAHYLFLDDPRTHRLVGEPRVDQARVRSWANTTPWEEWGEVRFPHKTAVLMVLTRERFFATFEG</sequence>
<name>A0A1I1VS62_9BACT</name>
<reference evidence="4" key="1">
    <citation type="submission" date="2016-10" db="EMBL/GenBank/DDBJ databases">
        <authorList>
            <person name="Varghese N."/>
            <person name="Submissions S."/>
        </authorList>
    </citation>
    <scope>NUCLEOTIDE SEQUENCE [LARGE SCALE GENOMIC DNA]</scope>
    <source>
        <strain evidence="4">ATCC 25963</strain>
    </source>
</reference>
<dbReference type="Pfam" id="PF06276">
    <property type="entry name" value="FhuF"/>
    <property type="match status" value="1"/>
</dbReference>
<dbReference type="SMART" id="SM01006">
    <property type="entry name" value="AlcB"/>
    <property type="match status" value="1"/>
</dbReference>
<dbReference type="Gene3D" id="3.40.630.30">
    <property type="match status" value="1"/>
</dbReference>
<comment type="pathway">
    <text evidence="1">Siderophore biosynthesis.</text>
</comment>
<dbReference type="InterPro" id="IPR022770">
    <property type="entry name" value="IucA/IucC-like_C"/>
</dbReference>
<dbReference type="SUPFAM" id="SSF55729">
    <property type="entry name" value="Acyl-CoA N-acyltransferases (Nat)"/>
    <property type="match status" value="1"/>
</dbReference>
<dbReference type="GO" id="GO:0019290">
    <property type="term" value="P:siderophore biosynthetic process"/>
    <property type="evidence" value="ECO:0007669"/>
    <property type="project" value="InterPro"/>
</dbReference>
<evidence type="ECO:0000256" key="1">
    <source>
        <dbReference type="ARBA" id="ARBA00004924"/>
    </source>
</evidence>
<dbReference type="Proteomes" id="UP000199400">
    <property type="component" value="Unassembled WGS sequence"/>
</dbReference>
<organism evidence="3 4">
    <name type="scientific">Nannocystis exedens</name>
    <dbReference type="NCBI Taxonomy" id="54"/>
    <lineage>
        <taxon>Bacteria</taxon>
        <taxon>Pseudomonadati</taxon>
        <taxon>Myxococcota</taxon>
        <taxon>Polyangia</taxon>
        <taxon>Nannocystales</taxon>
        <taxon>Nannocystaceae</taxon>
        <taxon>Nannocystis</taxon>
    </lineage>
</organism>
<accession>A0A1I1VS62</accession>
<dbReference type="EMBL" id="FOMX01000005">
    <property type="protein sequence ID" value="SFD85664.1"/>
    <property type="molecule type" value="Genomic_DNA"/>
</dbReference>
<evidence type="ECO:0000313" key="3">
    <source>
        <dbReference type="EMBL" id="SFD85664.1"/>
    </source>
</evidence>
<evidence type="ECO:0000313" key="4">
    <source>
        <dbReference type="Proteomes" id="UP000199400"/>
    </source>
</evidence>
<dbReference type="PANTHER" id="PTHR31438">
    <property type="entry name" value="LYSINE N-ACYLTRANSFERASE C17G9.06C-RELATED"/>
    <property type="match status" value="1"/>
</dbReference>
<dbReference type="Gene3D" id="1.10.510.40">
    <property type="match status" value="1"/>
</dbReference>
<dbReference type="Pfam" id="PF04183">
    <property type="entry name" value="IucA_IucC"/>
    <property type="match status" value="1"/>
</dbReference>
<dbReference type="GO" id="GO:0016410">
    <property type="term" value="F:N-acyltransferase activity"/>
    <property type="evidence" value="ECO:0007669"/>
    <property type="project" value="TreeGrafter"/>
</dbReference>
<keyword evidence="4" id="KW-1185">Reference proteome</keyword>
<dbReference type="RefSeq" id="WP_096330696.1">
    <property type="nucleotide sequence ID" value="NZ_FOMX01000005.1"/>
</dbReference>
<gene>
    <name evidence="3" type="ORF">SAMN02745121_01897</name>
</gene>
<dbReference type="OrthoDB" id="495728at2"/>
<evidence type="ECO:0000259" key="2">
    <source>
        <dbReference type="SMART" id="SM01006"/>
    </source>
</evidence>
<protein>
    <submittedName>
        <fullName evidence="3">Siderophore synthetase component</fullName>
    </submittedName>
</protein>
<proteinExistence type="predicted"/>
<dbReference type="PANTHER" id="PTHR31438:SF1">
    <property type="entry name" value="LYSINE N-ACYLTRANSFERASE C17G9.06C-RELATED"/>
    <property type="match status" value="1"/>
</dbReference>